<organism evidence="1 2">
    <name type="scientific">Portunus trituberculatus</name>
    <name type="common">Swimming crab</name>
    <name type="synonym">Neptunus trituberculatus</name>
    <dbReference type="NCBI Taxonomy" id="210409"/>
    <lineage>
        <taxon>Eukaryota</taxon>
        <taxon>Metazoa</taxon>
        <taxon>Ecdysozoa</taxon>
        <taxon>Arthropoda</taxon>
        <taxon>Crustacea</taxon>
        <taxon>Multicrustacea</taxon>
        <taxon>Malacostraca</taxon>
        <taxon>Eumalacostraca</taxon>
        <taxon>Eucarida</taxon>
        <taxon>Decapoda</taxon>
        <taxon>Pleocyemata</taxon>
        <taxon>Brachyura</taxon>
        <taxon>Eubrachyura</taxon>
        <taxon>Portunoidea</taxon>
        <taxon>Portunidae</taxon>
        <taxon>Portuninae</taxon>
        <taxon>Portunus</taxon>
    </lineage>
</organism>
<accession>A0A5B7I0C9</accession>
<dbReference type="Proteomes" id="UP000324222">
    <property type="component" value="Unassembled WGS sequence"/>
</dbReference>
<gene>
    <name evidence="1" type="ORF">E2C01_071608</name>
</gene>
<evidence type="ECO:0000313" key="1">
    <source>
        <dbReference type="EMBL" id="MPC77162.1"/>
    </source>
</evidence>
<sequence>MRPSAATAPAGTSPSSTQIAVAVMASCGALPSRPPTFSPS</sequence>
<comment type="caution">
    <text evidence="1">The sequence shown here is derived from an EMBL/GenBank/DDBJ whole genome shotgun (WGS) entry which is preliminary data.</text>
</comment>
<reference evidence="1 2" key="1">
    <citation type="submission" date="2019-05" db="EMBL/GenBank/DDBJ databases">
        <title>Another draft genome of Portunus trituberculatus and its Hox gene families provides insights of decapod evolution.</title>
        <authorList>
            <person name="Jeong J.-H."/>
            <person name="Song I."/>
            <person name="Kim S."/>
            <person name="Choi T."/>
            <person name="Kim D."/>
            <person name="Ryu S."/>
            <person name="Kim W."/>
        </authorList>
    </citation>
    <scope>NUCLEOTIDE SEQUENCE [LARGE SCALE GENOMIC DNA]</scope>
    <source>
        <tissue evidence="1">Muscle</tissue>
    </source>
</reference>
<evidence type="ECO:0000313" key="2">
    <source>
        <dbReference type="Proteomes" id="UP000324222"/>
    </source>
</evidence>
<dbReference type="AlphaFoldDB" id="A0A5B7I0C9"/>
<dbReference type="PROSITE" id="PS51257">
    <property type="entry name" value="PROKAR_LIPOPROTEIN"/>
    <property type="match status" value="1"/>
</dbReference>
<protein>
    <submittedName>
        <fullName evidence="1">Uncharacterized protein</fullName>
    </submittedName>
</protein>
<dbReference type="EMBL" id="VSRR010045159">
    <property type="protein sequence ID" value="MPC77162.1"/>
    <property type="molecule type" value="Genomic_DNA"/>
</dbReference>
<name>A0A5B7I0C9_PORTR</name>
<proteinExistence type="predicted"/>
<keyword evidence="2" id="KW-1185">Reference proteome</keyword>